<feature type="transmembrane region" description="Helical" evidence="2">
    <location>
        <begin position="104"/>
        <end position="126"/>
    </location>
</feature>
<accession>A0ABX7RFH1</accession>
<evidence type="ECO:0000256" key="2">
    <source>
        <dbReference type="SAM" id="Phobius"/>
    </source>
</evidence>
<feature type="compositionally biased region" description="Basic and acidic residues" evidence="1">
    <location>
        <begin position="445"/>
        <end position="454"/>
    </location>
</feature>
<feature type="region of interest" description="Disordered" evidence="1">
    <location>
        <begin position="273"/>
        <end position="304"/>
    </location>
</feature>
<organism evidence="3 4">
    <name type="scientific">Lysobacter arenosi</name>
    <dbReference type="NCBI Taxonomy" id="2795387"/>
    <lineage>
        <taxon>Bacteria</taxon>
        <taxon>Pseudomonadati</taxon>
        <taxon>Pseudomonadota</taxon>
        <taxon>Gammaproteobacteria</taxon>
        <taxon>Lysobacterales</taxon>
        <taxon>Lysobacteraceae</taxon>
        <taxon>Lysobacter</taxon>
    </lineage>
</organism>
<evidence type="ECO:0008006" key="5">
    <source>
        <dbReference type="Google" id="ProtNLM"/>
    </source>
</evidence>
<keyword evidence="2" id="KW-0472">Membrane</keyword>
<evidence type="ECO:0000313" key="4">
    <source>
        <dbReference type="Proteomes" id="UP000663400"/>
    </source>
</evidence>
<feature type="compositionally biased region" description="Pro residues" evidence="1">
    <location>
        <begin position="349"/>
        <end position="359"/>
    </location>
</feature>
<feature type="region of interest" description="Disordered" evidence="1">
    <location>
        <begin position="318"/>
        <end position="493"/>
    </location>
</feature>
<proteinExistence type="predicted"/>
<dbReference type="RefSeq" id="WP_200605358.1">
    <property type="nucleotide sequence ID" value="NZ_CP071517.1"/>
</dbReference>
<sequence length="602" mass="63265">MFSAAELIHALQRRLQLVSPHLRRQPGEFPPGWQTWFASLHERIGAVRGATAEAFIEVFLARPLAVPPPKRIGDLTRWQSFATLWRQDWHGDVKQDRIDRRVHWFATAFTVLWHVFFVAMLLYLMYLRFMAASALQPQGEEVVMVEYVGKGTPKEPGGGPGEPGQQQQQQAQPQPQQAAAAPAQESAASTPSAQLSPPEVAPPAPTVDAPIPEVAQRDVPEPQLPPPAPTVEQPVVVSEPAPSEPTVFVLPPTRRRPPEAVVAAPELSTAAPTVRTAEVAEPVQPIRPNITPREVATPSIEQRQREVAVREVPVPVQLPPAPVRTLPTPAVPVPEVRSTTPTIRTAEIPTPPTPAPPSPAAATPTQAPAAAASAPAASTAAAAPAASPATSTAAASTSPAPAAGTPGSTQQRPAAPAGSGTQPVAGAGAGPKPAPAPGTWSTPTRGDDWGESTRNRPGGQRGEQPGLYNSDGSVRIADAPGSASPGQPPGTITEEIKDLDRAGTWLRRKPNDFEPTSFEKYWVPNESLLAEWVRRGVRKVAIPIPGTGKSIECVISMLSLGGGCGISDPNLNDQPAGARPPPAIPFKPALQEDNGSVKPAGG</sequence>
<dbReference type="Proteomes" id="UP000663400">
    <property type="component" value="Chromosome"/>
</dbReference>
<name>A0ABX7RFH1_9GAMM</name>
<feature type="region of interest" description="Disordered" evidence="1">
    <location>
        <begin position="567"/>
        <end position="602"/>
    </location>
</feature>
<feature type="compositionally biased region" description="Low complexity" evidence="1">
    <location>
        <begin position="163"/>
        <end position="194"/>
    </location>
</feature>
<feature type="compositionally biased region" description="Low complexity" evidence="1">
    <location>
        <begin position="360"/>
        <end position="410"/>
    </location>
</feature>
<reference evidence="3 4" key="1">
    <citation type="submission" date="2021-02" db="EMBL/GenBank/DDBJ databases">
        <title>Lysobacter arenosi sp. nov., isolated from soil of gangwondo yeongwol, south Korea.</title>
        <authorList>
            <person name="Kim K.R."/>
            <person name="Kim K.H."/>
            <person name="Jeon C.O."/>
        </authorList>
    </citation>
    <scope>NUCLEOTIDE SEQUENCE [LARGE SCALE GENOMIC DNA]</scope>
    <source>
        <strain evidence="3 4">R7</strain>
    </source>
</reference>
<protein>
    <recommendedName>
        <fullName evidence="5">Transmembrane repetitive protein</fullName>
    </recommendedName>
</protein>
<keyword evidence="4" id="KW-1185">Reference proteome</keyword>
<keyword evidence="2" id="KW-0812">Transmembrane</keyword>
<keyword evidence="2" id="KW-1133">Transmembrane helix</keyword>
<dbReference type="EMBL" id="CP071517">
    <property type="protein sequence ID" value="QSX75996.1"/>
    <property type="molecule type" value="Genomic_DNA"/>
</dbReference>
<feature type="region of interest" description="Disordered" evidence="1">
    <location>
        <begin position="149"/>
        <end position="252"/>
    </location>
</feature>
<evidence type="ECO:0000313" key="3">
    <source>
        <dbReference type="EMBL" id="QSX75996.1"/>
    </source>
</evidence>
<feature type="compositionally biased region" description="Low complexity" evidence="1">
    <location>
        <begin position="231"/>
        <end position="245"/>
    </location>
</feature>
<gene>
    <name evidence="3" type="ORF">HIV01_005705</name>
</gene>
<evidence type="ECO:0000256" key="1">
    <source>
        <dbReference type="SAM" id="MobiDB-lite"/>
    </source>
</evidence>